<evidence type="ECO:0000313" key="2">
    <source>
        <dbReference type="Proteomes" id="UP000299367"/>
    </source>
</evidence>
<gene>
    <name evidence="1" type="ORF">NIES80_07580</name>
</gene>
<sequence length="31" mass="3545">MAEEVLIHTNIAVSDTFIDQRLKQQGILTIF</sequence>
<dbReference type="Proteomes" id="UP000299367">
    <property type="component" value="Unassembled WGS sequence"/>
</dbReference>
<organism evidence="1 2">
    <name type="scientific">Dolichospermum planctonicum</name>
    <dbReference type="NCBI Taxonomy" id="136072"/>
    <lineage>
        <taxon>Bacteria</taxon>
        <taxon>Bacillati</taxon>
        <taxon>Cyanobacteriota</taxon>
        <taxon>Cyanophyceae</taxon>
        <taxon>Nostocales</taxon>
        <taxon>Aphanizomenonaceae</taxon>
        <taxon>Dolichospermum</taxon>
    </lineage>
</organism>
<dbReference type="AlphaFoldDB" id="A0A480A7N6"/>
<comment type="caution">
    <text evidence="1">The sequence shown here is derived from an EMBL/GenBank/DDBJ whole genome shotgun (WGS) entry which is preliminary data.</text>
</comment>
<proteinExistence type="predicted"/>
<reference evidence="2" key="1">
    <citation type="submission" date="2019-02" db="EMBL/GenBank/DDBJ databases">
        <title>Draft genome sequence of Dolichospermum planctonicum NIES-80.</title>
        <authorList>
            <person name="Yamaguchi H."/>
            <person name="Suzuki S."/>
            <person name="Kawachi M."/>
        </authorList>
    </citation>
    <scope>NUCLEOTIDE SEQUENCE [LARGE SCALE GENOMIC DNA]</scope>
    <source>
        <strain evidence="2">NIES-80</strain>
    </source>
</reference>
<evidence type="ECO:0000313" key="1">
    <source>
        <dbReference type="EMBL" id="GCL41065.1"/>
    </source>
</evidence>
<accession>A0A480A7N6</accession>
<dbReference type="EMBL" id="BJCF01000005">
    <property type="protein sequence ID" value="GCL41065.1"/>
    <property type="molecule type" value="Genomic_DNA"/>
</dbReference>
<protein>
    <submittedName>
        <fullName evidence="1">Uncharacterized protein</fullName>
    </submittedName>
</protein>
<name>A0A480A7N6_9CYAN</name>